<keyword evidence="3" id="KW-1185">Reference proteome</keyword>
<protein>
    <submittedName>
        <fullName evidence="2">Uncharacterized protein</fullName>
    </submittedName>
</protein>
<accession>S7P347</accession>
<feature type="region of interest" description="Disordered" evidence="1">
    <location>
        <begin position="1"/>
        <end position="25"/>
    </location>
</feature>
<feature type="region of interest" description="Disordered" evidence="1">
    <location>
        <begin position="97"/>
        <end position="119"/>
    </location>
</feature>
<evidence type="ECO:0000313" key="3">
    <source>
        <dbReference type="Proteomes" id="UP000052978"/>
    </source>
</evidence>
<sequence length="119" mass="13107">MTGAESAPSKGFAFSSKAGPWSRAGGVRDFTHLGNRLCGMEGRGKGPLIWVRILWEMCQCCLRERDGHSRLQKGLRTLFLCVLNTRGLMHEICARGSTPQPPLQQQLHLEGLPEGHPAN</sequence>
<dbReference type="EMBL" id="KE161132">
    <property type="protein sequence ID" value="EPQ01977.1"/>
    <property type="molecule type" value="Genomic_DNA"/>
</dbReference>
<feature type="compositionally biased region" description="Low complexity" evidence="1">
    <location>
        <begin position="103"/>
        <end position="119"/>
    </location>
</feature>
<reference evidence="2 3" key="1">
    <citation type="journal article" date="2013" name="Nat. Commun.">
        <title>Genome analysis reveals insights into physiology and longevity of the Brandt's bat Myotis brandtii.</title>
        <authorList>
            <person name="Seim I."/>
            <person name="Fang X."/>
            <person name="Xiong Z."/>
            <person name="Lobanov A.V."/>
            <person name="Huang Z."/>
            <person name="Ma S."/>
            <person name="Feng Y."/>
            <person name="Turanov A.A."/>
            <person name="Zhu Y."/>
            <person name="Lenz T.L."/>
            <person name="Gerashchenko M.V."/>
            <person name="Fan D."/>
            <person name="Hee Yim S."/>
            <person name="Yao X."/>
            <person name="Jordan D."/>
            <person name="Xiong Y."/>
            <person name="Ma Y."/>
            <person name="Lyapunov A.N."/>
            <person name="Chen G."/>
            <person name="Kulakova O.I."/>
            <person name="Sun Y."/>
            <person name="Lee S.G."/>
            <person name="Bronson R.T."/>
            <person name="Moskalev A.A."/>
            <person name="Sunyaev S.R."/>
            <person name="Zhang G."/>
            <person name="Krogh A."/>
            <person name="Wang J."/>
            <person name="Gladyshev V.N."/>
        </authorList>
    </citation>
    <scope>NUCLEOTIDE SEQUENCE [LARGE SCALE GENOMIC DNA]</scope>
</reference>
<organism evidence="2 3">
    <name type="scientific">Myotis brandtii</name>
    <name type="common">Brandt's bat</name>
    <dbReference type="NCBI Taxonomy" id="109478"/>
    <lineage>
        <taxon>Eukaryota</taxon>
        <taxon>Metazoa</taxon>
        <taxon>Chordata</taxon>
        <taxon>Craniata</taxon>
        <taxon>Vertebrata</taxon>
        <taxon>Euteleostomi</taxon>
        <taxon>Mammalia</taxon>
        <taxon>Eutheria</taxon>
        <taxon>Laurasiatheria</taxon>
        <taxon>Chiroptera</taxon>
        <taxon>Yangochiroptera</taxon>
        <taxon>Vespertilionidae</taxon>
        <taxon>Myotis</taxon>
    </lineage>
</organism>
<proteinExistence type="predicted"/>
<dbReference type="Proteomes" id="UP000052978">
    <property type="component" value="Unassembled WGS sequence"/>
</dbReference>
<evidence type="ECO:0000256" key="1">
    <source>
        <dbReference type="SAM" id="MobiDB-lite"/>
    </source>
</evidence>
<gene>
    <name evidence="2" type="ORF">D623_10026296</name>
</gene>
<dbReference type="AlphaFoldDB" id="S7P347"/>
<evidence type="ECO:0000313" key="2">
    <source>
        <dbReference type="EMBL" id="EPQ01977.1"/>
    </source>
</evidence>
<name>S7P347_MYOBR</name>